<reference evidence="1" key="1">
    <citation type="submission" date="2019-05" db="EMBL/GenBank/DDBJ databases">
        <title>Revised genome assembly of Burkholderiaceae (previously Ralstonia) sp. PBA.</title>
        <authorList>
            <person name="Gan H.M."/>
        </authorList>
    </citation>
    <scope>NUCLEOTIDE SEQUENCE</scope>
    <source>
        <strain evidence="1">PBA</strain>
    </source>
</reference>
<sequence>MISNARMYSVTPAAAAAWAEIFNWVQARAGVNFEAVAHAPPLLLSDLWEREDLGMVMMCGLPLARRTRVVQILGAPLPSLPDYGGKPHYRACIAVRADSPAHTLADTFGGVAGYTLRDSHSGYYAFRHHLLKHHGSDGQYARTVGGFLNAHEIILALVDGKIDVGPLDGYVYDLMCATWPEFASQVRVIDRTMAAPIPPLTCSSDLPGQQVARLRAALRDVEAEPALAEARRTLCLTRFVAMDAEAYHVQRYIAARVDESPVSW</sequence>
<evidence type="ECO:0000313" key="2">
    <source>
        <dbReference type="Proteomes" id="UP000004277"/>
    </source>
</evidence>
<name>A0ACD3SME9_9BURK</name>
<comment type="caution">
    <text evidence="1">The sequence shown here is derived from an EMBL/GenBank/DDBJ whole genome shotgun (WGS) entry which is preliminary data.</text>
</comment>
<dbReference type="EMBL" id="AKCV02000023">
    <property type="protein sequence ID" value="TMS57403.1"/>
    <property type="molecule type" value="Genomic_DNA"/>
</dbReference>
<organism evidence="1 2">
    <name type="scientific">Imbroritus primus</name>
    <dbReference type="NCBI Taxonomy" id="3058603"/>
    <lineage>
        <taxon>Bacteria</taxon>
        <taxon>Pseudomonadati</taxon>
        <taxon>Pseudomonadota</taxon>
        <taxon>Betaproteobacteria</taxon>
        <taxon>Burkholderiales</taxon>
        <taxon>Burkholderiaceae</taxon>
        <taxon>Imbroritus</taxon>
    </lineage>
</organism>
<evidence type="ECO:0000313" key="1">
    <source>
        <dbReference type="EMBL" id="TMS57403.1"/>
    </source>
</evidence>
<dbReference type="Proteomes" id="UP000004277">
    <property type="component" value="Unassembled WGS sequence"/>
</dbReference>
<keyword evidence="2" id="KW-1185">Reference proteome</keyword>
<gene>
    <name evidence="1" type="ORF">MW7_012415</name>
</gene>
<accession>A0ACD3SME9</accession>
<proteinExistence type="predicted"/>
<protein>
    <submittedName>
        <fullName evidence="1">Phosphate ABC transporter substrate-binding protein</fullName>
    </submittedName>
</protein>